<dbReference type="GO" id="GO:0000794">
    <property type="term" value="C:condensed nuclear chromosome"/>
    <property type="evidence" value="ECO:0007669"/>
    <property type="project" value="TreeGrafter"/>
</dbReference>
<name>I3LWG0_ICTTR</name>
<dbReference type="GO" id="GO:0000150">
    <property type="term" value="F:DNA strand exchange activity"/>
    <property type="evidence" value="ECO:0007669"/>
    <property type="project" value="TreeGrafter"/>
</dbReference>
<reference evidence="6" key="1">
    <citation type="submission" date="2011-11" db="EMBL/GenBank/DDBJ databases">
        <title>The Draft Genome of Spermophilus tridecemlineatus.</title>
        <authorList>
            <consortium name="The Broad Institute Genome Assembly &amp; Analysis Group"/>
            <consortium name="Computational R&amp;D Group"/>
            <consortium name="and Sequencing Platform"/>
            <person name="Di Palma F."/>
            <person name="Alfoldi J."/>
            <person name="Johnson J."/>
            <person name="Berlin A."/>
            <person name="Gnerre S."/>
            <person name="Jaffe D."/>
            <person name="MacCallum I."/>
            <person name="Young S."/>
            <person name="Walker B.J."/>
            <person name="Lindblad-Toh K."/>
        </authorList>
    </citation>
    <scope>NUCLEOTIDE SEQUENCE [LARGE SCALE GENOMIC DNA]</scope>
</reference>
<keyword evidence="1" id="KW-0547">Nucleotide-binding</keyword>
<dbReference type="InterPro" id="IPR020588">
    <property type="entry name" value="RecA_ATP-bd"/>
</dbReference>
<dbReference type="GeneTree" id="ENSGT00940000156157"/>
<accession>I3LWG0</accession>
<feature type="domain" description="RecA family profile 1" evidence="4">
    <location>
        <begin position="66"/>
        <end position="187"/>
    </location>
</feature>
<dbReference type="GO" id="GO:0070192">
    <property type="term" value="P:chromosome organization involved in meiotic cell cycle"/>
    <property type="evidence" value="ECO:0007669"/>
    <property type="project" value="TreeGrafter"/>
</dbReference>
<dbReference type="GO" id="GO:0007131">
    <property type="term" value="P:reciprocal meiotic recombination"/>
    <property type="evidence" value="ECO:0007669"/>
    <property type="project" value="TreeGrafter"/>
</dbReference>
<evidence type="ECO:0000256" key="2">
    <source>
        <dbReference type="ARBA" id="ARBA00022840"/>
    </source>
</evidence>
<dbReference type="GO" id="GO:0003697">
    <property type="term" value="F:single-stranded DNA binding"/>
    <property type="evidence" value="ECO:0007669"/>
    <property type="project" value="TreeGrafter"/>
</dbReference>
<dbReference type="GO" id="GO:0006312">
    <property type="term" value="P:mitotic recombination"/>
    <property type="evidence" value="ECO:0007669"/>
    <property type="project" value="TreeGrafter"/>
</dbReference>
<dbReference type="AlphaFoldDB" id="I3LWG0"/>
<dbReference type="GO" id="GO:0042148">
    <property type="term" value="P:DNA strand invasion"/>
    <property type="evidence" value="ECO:0007669"/>
    <property type="project" value="TreeGrafter"/>
</dbReference>
<dbReference type="GO" id="GO:0003690">
    <property type="term" value="F:double-stranded DNA binding"/>
    <property type="evidence" value="ECO:0007669"/>
    <property type="project" value="TreeGrafter"/>
</dbReference>
<dbReference type="EMBL" id="AGTP01002218">
    <property type="status" value="NOT_ANNOTATED_CDS"/>
    <property type="molecule type" value="Genomic_DNA"/>
</dbReference>
<proteinExistence type="predicted"/>
<dbReference type="GO" id="GO:0005524">
    <property type="term" value="F:ATP binding"/>
    <property type="evidence" value="ECO:0007669"/>
    <property type="project" value="UniProtKB-KW"/>
</dbReference>
<dbReference type="GO" id="GO:0000730">
    <property type="term" value="P:DNA recombinase assembly"/>
    <property type="evidence" value="ECO:0007669"/>
    <property type="project" value="TreeGrafter"/>
</dbReference>
<sequence>MAMQMQLEANADTSVEEESFGPQPVSRLEKPLKDSIGIAGILEKTCTKLVPMGFTTATEFHQRRSEIIQITTGSKELDKLLQGGIETGSITEMFGEFRTGKTQICHTLAVTCQLPIDRGGGEGKAMYIDTEGTFRPERLLAVAERYGLSGSDVLDNVAYARGFNTDHQTQLLYQASAMMVESSIIQW</sequence>
<reference evidence="5" key="2">
    <citation type="submission" date="2025-08" db="UniProtKB">
        <authorList>
            <consortium name="Ensembl"/>
        </authorList>
    </citation>
    <scope>IDENTIFICATION</scope>
</reference>
<dbReference type="Pfam" id="PF08423">
    <property type="entry name" value="Rad51"/>
    <property type="match status" value="1"/>
</dbReference>
<evidence type="ECO:0000256" key="1">
    <source>
        <dbReference type="ARBA" id="ARBA00022741"/>
    </source>
</evidence>
<dbReference type="EMBL" id="AGTP01002219">
    <property type="status" value="NOT_ANNOTATED_CDS"/>
    <property type="molecule type" value="Genomic_DNA"/>
</dbReference>
<dbReference type="HOGENOM" id="CLU_041732_3_0_1"/>
<dbReference type="EMBL" id="AGTP01002220">
    <property type="status" value="NOT_ANNOTATED_CDS"/>
    <property type="molecule type" value="Genomic_DNA"/>
</dbReference>
<dbReference type="Ensembl" id="ENSSTOT00000000351.3">
    <property type="protein sequence ID" value="ENSSTOP00000000315.3"/>
    <property type="gene ID" value="ENSSTOG00000000353.3"/>
</dbReference>
<dbReference type="STRING" id="43179.ENSSTOP00000000315"/>
<evidence type="ECO:0000313" key="6">
    <source>
        <dbReference type="Proteomes" id="UP000005215"/>
    </source>
</evidence>
<dbReference type="PANTHER" id="PTHR22942:SF39">
    <property type="entry name" value="DNA REPAIR PROTEIN RAD51 HOMOLOG 1"/>
    <property type="match status" value="1"/>
</dbReference>
<dbReference type="GO" id="GO:0140664">
    <property type="term" value="F:ATP-dependent DNA damage sensor activity"/>
    <property type="evidence" value="ECO:0007669"/>
    <property type="project" value="InterPro"/>
</dbReference>
<dbReference type="SUPFAM" id="SSF52540">
    <property type="entry name" value="P-loop containing nucleoside triphosphate hydrolases"/>
    <property type="match status" value="1"/>
</dbReference>
<dbReference type="InterPro" id="IPR013632">
    <property type="entry name" value="Rad51_C"/>
</dbReference>
<dbReference type="EMBL" id="AGTP01002217">
    <property type="status" value="NOT_ANNOTATED_CDS"/>
    <property type="molecule type" value="Genomic_DNA"/>
</dbReference>
<keyword evidence="2" id="KW-0067">ATP-binding</keyword>
<reference evidence="5" key="3">
    <citation type="submission" date="2025-09" db="UniProtKB">
        <authorList>
            <consortium name="Ensembl"/>
        </authorList>
    </citation>
    <scope>IDENTIFICATION</scope>
</reference>
<feature type="region of interest" description="Disordered" evidence="3">
    <location>
        <begin position="1"/>
        <end position="27"/>
    </location>
</feature>
<evidence type="ECO:0000259" key="4">
    <source>
        <dbReference type="PROSITE" id="PS50162"/>
    </source>
</evidence>
<dbReference type="InterPro" id="IPR027417">
    <property type="entry name" value="P-loop_NTPase"/>
</dbReference>
<dbReference type="PROSITE" id="PS50162">
    <property type="entry name" value="RECA_2"/>
    <property type="match status" value="1"/>
</dbReference>
<dbReference type="EMBL" id="AGTP01002221">
    <property type="status" value="NOT_ANNOTATED_CDS"/>
    <property type="molecule type" value="Genomic_DNA"/>
</dbReference>
<dbReference type="Gene3D" id="3.40.50.300">
    <property type="entry name" value="P-loop containing nucleotide triphosphate hydrolases"/>
    <property type="match status" value="1"/>
</dbReference>
<evidence type="ECO:0000313" key="5">
    <source>
        <dbReference type="Ensembl" id="ENSSTOP00000000315.3"/>
    </source>
</evidence>
<protein>
    <submittedName>
        <fullName evidence="5">RAD51 recombinase</fullName>
    </submittedName>
</protein>
<keyword evidence="6" id="KW-1185">Reference proteome</keyword>
<evidence type="ECO:0000256" key="3">
    <source>
        <dbReference type="SAM" id="MobiDB-lite"/>
    </source>
</evidence>
<organism evidence="5 6">
    <name type="scientific">Ictidomys tridecemlineatus</name>
    <name type="common">Thirteen-lined ground squirrel</name>
    <name type="synonym">Spermophilus tridecemlineatus</name>
    <dbReference type="NCBI Taxonomy" id="43179"/>
    <lineage>
        <taxon>Eukaryota</taxon>
        <taxon>Metazoa</taxon>
        <taxon>Chordata</taxon>
        <taxon>Craniata</taxon>
        <taxon>Vertebrata</taxon>
        <taxon>Euteleostomi</taxon>
        <taxon>Mammalia</taxon>
        <taxon>Eutheria</taxon>
        <taxon>Euarchontoglires</taxon>
        <taxon>Glires</taxon>
        <taxon>Rodentia</taxon>
        <taxon>Sciuromorpha</taxon>
        <taxon>Sciuridae</taxon>
        <taxon>Xerinae</taxon>
        <taxon>Marmotini</taxon>
        <taxon>Ictidomys</taxon>
    </lineage>
</organism>
<dbReference type="InParanoid" id="I3LWG0"/>
<dbReference type="Proteomes" id="UP000005215">
    <property type="component" value="Unassembled WGS sequence"/>
</dbReference>
<dbReference type="PANTHER" id="PTHR22942">
    <property type="entry name" value="RECA/RAD51/RADA DNA STRAND-PAIRING FAMILY MEMBER"/>
    <property type="match status" value="1"/>
</dbReference>
<dbReference type="EMBL" id="AGTP01002216">
    <property type="status" value="NOT_ANNOTATED_CDS"/>
    <property type="molecule type" value="Genomic_DNA"/>
</dbReference>